<keyword evidence="1" id="KW-0732">Signal</keyword>
<sequence>MARGFLAVLLCASFVLGQEEVHEKPEDTVITHARVESCGG</sequence>
<evidence type="ECO:0000313" key="2">
    <source>
        <dbReference type="EMBL" id="DAA34718.1"/>
    </source>
</evidence>
<accession>F0JA68</accession>
<reference evidence="2" key="1">
    <citation type="journal article" date="2011" name="BMC Genomics">
        <title>A further insight into the sialome of the tropical bont tick, Amblyomma variegatum.</title>
        <authorList>
            <person name="Ribeiro J.M."/>
            <person name="Anderson J.M."/>
            <person name="Manoukis N.C."/>
            <person name="Meng Z."/>
            <person name="Francishetti I.M."/>
        </authorList>
    </citation>
    <scope>NUCLEOTIDE SEQUENCE</scope>
    <source>
        <strain evidence="2">Amb_var-64</strain>
        <tissue evidence="2">Salivary gland</tissue>
    </source>
</reference>
<evidence type="ECO:0000256" key="1">
    <source>
        <dbReference type="SAM" id="SignalP"/>
    </source>
</evidence>
<dbReference type="EMBL" id="BK007769">
    <property type="protein sequence ID" value="DAA34718.1"/>
    <property type="molecule type" value="mRNA"/>
</dbReference>
<protein>
    <submittedName>
        <fullName evidence="2">Selenoprotein M-like protein</fullName>
    </submittedName>
</protein>
<feature type="chain" id="PRO_5003251645" evidence="1">
    <location>
        <begin position="18"/>
        <end position="40"/>
    </location>
</feature>
<organism evidence="2">
    <name type="scientific">Amblyomma variegatum</name>
    <name type="common">Tropical bont tick</name>
    <dbReference type="NCBI Taxonomy" id="34610"/>
    <lineage>
        <taxon>Eukaryota</taxon>
        <taxon>Metazoa</taxon>
        <taxon>Ecdysozoa</taxon>
        <taxon>Arthropoda</taxon>
        <taxon>Chelicerata</taxon>
        <taxon>Arachnida</taxon>
        <taxon>Acari</taxon>
        <taxon>Parasitiformes</taxon>
        <taxon>Ixodida</taxon>
        <taxon>Ixodoidea</taxon>
        <taxon>Ixodidae</taxon>
        <taxon>Amblyomminae</taxon>
        <taxon>Amblyomma</taxon>
    </lineage>
</organism>
<proteinExistence type="evidence at transcript level"/>
<name>F0JA68_AMBVA</name>
<feature type="signal peptide" evidence="1">
    <location>
        <begin position="1"/>
        <end position="17"/>
    </location>
</feature>
<dbReference type="AlphaFoldDB" id="F0JA68"/>